<dbReference type="Pfam" id="PF13731">
    <property type="entry name" value="WxL"/>
    <property type="match status" value="1"/>
</dbReference>
<feature type="non-terminal residue" evidence="3">
    <location>
        <position position="1"/>
    </location>
</feature>
<dbReference type="AlphaFoldDB" id="A0ABC9SPQ5"/>
<dbReference type="Proteomes" id="UP000014060">
    <property type="component" value="Unassembled WGS sequence"/>
</dbReference>
<dbReference type="PROSITE" id="PS51450">
    <property type="entry name" value="LRR"/>
    <property type="match status" value="1"/>
</dbReference>
<keyword evidence="1" id="KW-0732">Signal</keyword>
<feature type="domain" description="WxL" evidence="2">
    <location>
        <begin position="115"/>
        <end position="256"/>
    </location>
</feature>
<dbReference type="Gene3D" id="2.60.40.1220">
    <property type="match status" value="1"/>
</dbReference>
<accession>A0ABC9SPQ5</accession>
<dbReference type="EMBL" id="AHCJ01000101">
    <property type="protein sequence ID" value="EOQ57145.1"/>
    <property type="molecule type" value="Genomic_DNA"/>
</dbReference>
<comment type="caution">
    <text evidence="3">The sequence shown here is derived from an EMBL/GenBank/DDBJ whole genome shotgun (WGS) entry which is preliminary data.</text>
</comment>
<gene>
    <name evidence="3" type="ORF">IAY_07190</name>
</gene>
<organism evidence="3 4">
    <name type="scientific">Bacillus cereus TIAC219</name>
    <dbReference type="NCBI Taxonomy" id="718222"/>
    <lineage>
        <taxon>Bacteria</taxon>
        <taxon>Bacillati</taxon>
        <taxon>Bacillota</taxon>
        <taxon>Bacilli</taxon>
        <taxon>Bacillales</taxon>
        <taxon>Bacillaceae</taxon>
        <taxon>Bacillus</taxon>
        <taxon>Bacillus cereus group</taxon>
    </lineage>
</organism>
<dbReference type="InterPro" id="IPR001611">
    <property type="entry name" value="Leu-rich_rpt"/>
</dbReference>
<evidence type="ECO:0000256" key="1">
    <source>
        <dbReference type="ARBA" id="ARBA00022729"/>
    </source>
</evidence>
<proteinExistence type="predicted"/>
<sequence>QNEISDVSPLKDLTNLEILRLAQNEISDVSPLSSMEKLNLFDAKNQSIQLEEGKIGTSTPLTVLDRDSSIPNITWNAGTGTFENEQVTWQTAGENAFTWKSEDGKFTGTVKQNVPDAPGTLSLNAPDTISVGGKLNISSKDEQYKLHFEDNNKLSVQDTREVKSQWKLTATVVQPLQNSNGHVLPNAIHYRSNIDDITLNDSASPLYQSQNTDDEPFVISDVWDETGDGLFLDIKAGEARVGQYEATIQWILEDTPGNVGEEDTD</sequence>
<name>A0ABC9SPQ5_BACCE</name>
<reference evidence="3 4" key="1">
    <citation type="submission" date="2013-01" db="EMBL/GenBank/DDBJ databases">
        <title>The Genome Sequence of Bacillus cereus TIAC219.</title>
        <authorList>
            <consortium name="The Broad Institute Genome Sequencing Platform"/>
            <consortium name="The Broad Institute Genome Sequencing Center for Infectious Disease"/>
            <person name="Feldgarden M."/>
            <person name="Van der Auwera G.A."/>
            <person name="Mahillon J."/>
            <person name="Duprez V."/>
            <person name="Timmery S."/>
            <person name="Mattelet C."/>
            <person name="Dierick K."/>
            <person name="Sun M."/>
            <person name="Yu Z."/>
            <person name="Zhu L."/>
            <person name="Hu X."/>
            <person name="Shank E.B."/>
            <person name="Swiecicka I."/>
            <person name="Hansen B.M."/>
            <person name="Andrup L."/>
            <person name="Walker B."/>
            <person name="Young S.K."/>
            <person name="Zeng Q."/>
            <person name="Gargeya S."/>
            <person name="Fitzgerald M."/>
            <person name="Haas B."/>
            <person name="Abouelleil A."/>
            <person name="Alvarado L."/>
            <person name="Arachchi H.M."/>
            <person name="Berlin A.M."/>
            <person name="Chapman S.B."/>
            <person name="Dewar J."/>
            <person name="Goldberg J."/>
            <person name="Griggs A."/>
            <person name="Gujja S."/>
            <person name="Hansen M."/>
            <person name="Howarth C."/>
            <person name="Imamovic A."/>
            <person name="Larimer J."/>
            <person name="McCowan C."/>
            <person name="Murphy C."/>
            <person name="Neiman D."/>
            <person name="Pearson M."/>
            <person name="Priest M."/>
            <person name="Roberts A."/>
            <person name="Saif S."/>
            <person name="Shea T."/>
            <person name="Sisk P."/>
            <person name="Sykes S."/>
            <person name="Wortman J."/>
            <person name="Nusbaum C."/>
            <person name="Birren B."/>
        </authorList>
    </citation>
    <scope>NUCLEOTIDE SEQUENCE [LARGE SCALE GENOMIC DNA]</scope>
    <source>
        <strain evidence="3 4">TIAC219</strain>
    </source>
</reference>
<dbReference type="InterPro" id="IPR014755">
    <property type="entry name" value="Cu-Rt/internalin_Ig-like"/>
</dbReference>
<evidence type="ECO:0000313" key="4">
    <source>
        <dbReference type="Proteomes" id="UP000014060"/>
    </source>
</evidence>
<dbReference type="InterPro" id="IPR027994">
    <property type="entry name" value="WxL_dom"/>
</dbReference>
<evidence type="ECO:0000313" key="3">
    <source>
        <dbReference type="EMBL" id="EOQ57145.1"/>
    </source>
</evidence>
<evidence type="ECO:0000259" key="2">
    <source>
        <dbReference type="Pfam" id="PF13731"/>
    </source>
</evidence>
<dbReference type="RefSeq" id="WP_015670435.1">
    <property type="nucleotide sequence ID" value="NZ_KB976018.1"/>
</dbReference>
<protein>
    <recommendedName>
        <fullName evidence="2">WxL domain-containing protein</fullName>
    </recommendedName>
</protein>
<dbReference type="SUPFAM" id="SSF52058">
    <property type="entry name" value="L domain-like"/>
    <property type="match status" value="1"/>
</dbReference>